<dbReference type="PROSITE" id="PS50261">
    <property type="entry name" value="G_PROTEIN_RECEP_F2_4"/>
    <property type="match status" value="1"/>
</dbReference>
<gene>
    <name evidence="7" type="ORF">PG999_006628</name>
</gene>
<dbReference type="PANTHER" id="PTHR23112:SF0">
    <property type="entry name" value="TRANSMEMBRANE PROTEIN 116"/>
    <property type="match status" value="1"/>
</dbReference>
<keyword evidence="3 5" id="KW-1133">Transmembrane helix</keyword>
<feature type="transmembrane region" description="Helical" evidence="5">
    <location>
        <begin position="221"/>
        <end position="238"/>
    </location>
</feature>
<reference evidence="7 8" key="1">
    <citation type="submission" date="2023-01" db="EMBL/GenBank/DDBJ databases">
        <title>Analysis of 21 Apiospora genomes using comparative genomics revels a genus with tremendous synthesis potential of carbohydrate active enzymes and secondary metabolites.</title>
        <authorList>
            <person name="Sorensen T."/>
        </authorList>
    </citation>
    <scope>NUCLEOTIDE SEQUENCE [LARGE SCALE GENOMIC DNA]</scope>
    <source>
        <strain evidence="7 8">CBS 117206</strain>
    </source>
</reference>
<feature type="transmembrane region" description="Helical" evidence="5">
    <location>
        <begin position="456"/>
        <end position="475"/>
    </location>
</feature>
<dbReference type="AlphaFoldDB" id="A0AAW0QW07"/>
<dbReference type="GO" id="GO:0007166">
    <property type="term" value="P:cell surface receptor signaling pathway"/>
    <property type="evidence" value="ECO:0007669"/>
    <property type="project" value="InterPro"/>
</dbReference>
<evidence type="ECO:0000313" key="8">
    <source>
        <dbReference type="Proteomes" id="UP001392437"/>
    </source>
</evidence>
<comment type="caution">
    <text evidence="7">The sequence shown here is derived from an EMBL/GenBank/DDBJ whole genome shotgun (WGS) entry which is preliminary data.</text>
</comment>
<dbReference type="InterPro" id="IPR000832">
    <property type="entry name" value="GPCR_2_secretin-like"/>
</dbReference>
<dbReference type="InterPro" id="IPR017981">
    <property type="entry name" value="GPCR_2-like_7TM"/>
</dbReference>
<dbReference type="EMBL" id="JAQQWP010000006">
    <property type="protein sequence ID" value="KAK8114559.1"/>
    <property type="molecule type" value="Genomic_DNA"/>
</dbReference>
<feature type="transmembrane region" description="Helical" evidence="5">
    <location>
        <begin position="145"/>
        <end position="164"/>
    </location>
</feature>
<keyword evidence="2 5" id="KW-0812">Transmembrane</keyword>
<dbReference type="PANTHER" id="PTHR23112">
    <property type="entry name" value="G PROTEIN-COUPLED RECEPTOR 157-RELATED"/>
    <property type="match status" value="1"/>
</dbReference>
<organism evidence="7 8">
    <name type="scientific">Apiospora kogelbergensis</name>
    <dbReference type="NCBI Taxonomy" id="1337665"/>
    <lineage>
        <taxon>Eukaryota</taxon>
        <taxon>Fungi</taxon>
        <taxon>Dikarya</taxon>
        <taxon>Ascomycota</taxon>
        <taxon>Pezizomycotina</taxon>
        <taxon>Sordariomycetes</taxon>
        <taxon>Xylariomycetidae</taxon>
        <taxon>Amphisphaeriales</taxon>
        <taxon>Apiosporaceae</taxon>
        <taxon>Apiospora</taxon>
    </lineage>
</organism>
<keyword evidence="7" id="KW-0675">Receptor</keyword>
<sequence>MLLSSVTQPNLQILSLYHGSRVHKPALYGEFFQLKTLPTYASRLDVVQSGQPFSALTLQPYRIDIRSAFFKRRKALAIPHSIKVPSPPPGWLYNFTSNSMSAHDDAVMDNKTSSHDIPLSDPEQHLKPVYLTREQVNTIVIFERVGASLSVTGVVLILIAFVAFKRLRTVPNTFIVFASFANLGASIACLIGYAGIEAGAGSALCQTQAFLFEMFMQSDPWWSFAMAVNVYMVFFFAANPNSFLGYWWAYFLICYGIPSIPAIWLLVARGENRAQVYGDATIWCWIDKDWSNLRIYTYYLPIWVCIFLSTCIYIVVGYYVFKQRNQLRNLSLSNPAGDVQTPRDSGEKKLFSNAATMGNIATTEVTQITTVQRSNPNNSGQPGSHNALAWFDGPVEDQGQARLDLTPEQSASRNPYHTVTRITADPAPKKSAWAHLRKAYTRWCSKFHHMDPVKLAYLRTSFVFAISVLVTWTPSSINRVHDLVNQYEVSFGINLAAGIVLPLQGVWNAVIFFSTSWTALKEEVRNLRDRVKGLPRGHLAASAVRDERERERAVELERRVNRGLSKDDSGSEVTGSTMRVLRDTSLTSL</sequence>
<dbReference type="Gene3D" id="1.20.1070.10">
    <property type="entry name" value="Rhodopsin 7-helix transmembrane proteins"/>
    <property type="match status" value="1"/>
</dbReference>
<dbReference type="GO" id="GO:0004930">
    <property type="term" value="F:G protein-coupled receptor activity"/>
    <property type="evidence" value="ECO:0007669"/>
    <property type="project" value="InterPro"/>
</dbReference>
<feature type="domain" description="G-protein coupled receptors family 2 profile 2" evidence="6">
    <location>
        <begin position="139"/>
        <end position="325"/>
    </location>
</feature>
<dbReference type="GO" id="GO:0007189">
    <property type="term" value="P:adenylate cyclase-activating G protein-coupled receptor signaling pathway"/>
    <property type="evidence" value="ECO:0007669"/>
    <property type="project" value="TreeGrafter"/>
</dbReference>
<name>A0AAW0QW07_9PEZI</name>
<keyword evidence="8" id="KW-1185">Reference proteome</keyword>
<feature type="transmembrane region" description="Helical" evidence="5">
    <location>
        <begin position="245"/>
        <end position="267"/>
    </location>
</feature>
<accession>A0AAW0QW07</accession>
<evidence type="ECO:0000256" key="4">
    <source>
        <dbReference type="ARBA" id="ARBA00023136"/>
    </source>
</evidence>
<feature type="transmembrane region" description="Helical" evidence="5">
    <location>
        <begin position="176"/>
        <end position="196"/>
    </location>
</feature>
<evidence type="ECO:0000313" key="7">
    <source>
        <dbReference type="EMBL" id="KAK8114559.1"/>
    </source>
</evidence>
<evidence type="ECO:0000256" key="5">
    <source>
        <dbReference type="SAM" id="Phobius"/>
    </source>
</evidence>
<dbReference type="SUPFAM" id="SSF81321">
    <property type="entry name" value="Family A G protein-coupled receptor-like"/>
    <property type="match status" value="1"/>
</dbReference>
<keyword evidence="4 5" id="KW-0472">Membrane</keyword>
<comment type="subcellular location">
    <subcellularLocation>
        <location evidence="1">Membrane</location>
        <topology evidence="1">Multi-pass membrane protein</topology>
    </subcellularLocation>
</comment>
<dbReference type="Proteomes" id="UP001392437">
    <property type="component" value="Unassembled WGS sequence"/>
</dbReference>
<feature type="transmembrane region" description="Helical" evidence="5">
    <location>
        <begin position="495"/>
        <end position="520"/>
    </location>
</feature>
<evidence type="ECO:0000256" key="2">
    <source>
        <dbReference type="ARBA" id="ARBA00022692"/>
    </source>
</evidence>
<dbReference type="Pfam" id="PF00002">
    <property type="entry name" value="7tm_2"/>
    <property type="match status" value="1"/>
</dbReference>
<evidence type="ECO:0000256" key="3">
    <source>
        <dbReference type="ARBA" id="ARBA00022989"/>
    </source>
</evidence>
<evidence type="ECO:0000256" key="1">
    <source>
        <dbReference type="ARBA" id="ARBA00004141"/>
    </source>
</evidence>
<dbReference type="GO" id="GO:0005886">
    <property type="term" value="C:plasma membrane"/>
    <property type="evidence" value="ECO:0007669"/>
    <property type="project" value="TreeGrafter"/>
</dbReference>
<evidence type="ECO:0000259" key="6">
    <source>
        <dbReference type="PROSITE" id="PS50261"/>
    </source>
</evidence>
<feature type="transmembrane region" description="Helical" evidence="5">
    <location>
        <begin position="298"/>
        <end position="321"/>
    </location>
</feature>
<protein>
    <submittedName>
        <fullName evidence="7">G-protein coupled receptor</fullName>
    </submittedName>
</protein>
<proteinExistence type="predicted"/>